<gene>
    <name evidence="1" type="ORF">RchiOBHm_Chr3g0472031</name>
</gene>
<organism evidence="1 2">
    <name type="scientific">Rosa chinensis</name>
    <name type="common">China rose</name>
    <dbReference type="NCBI Taxonomy" id="74649"/>
    <lineage>
        <taxon>Eukaryota</taxon>
        <taxon>Viridiplantae</taxon>
        <taxon>Streptophyta</taxon>
        <taxon>Embryophyta</taxon>
        <taxon>Tracheophyta</taxon>
        <taxon>Spermatophyta</taxon>
        <taxon>Magnoliopsida</taxon>
        <taxon>eudicotyledons</taxon>
        <taxon>Gunneridae</taxon>
        <taxon>Pentapetalae</taxon>
        <taxon>rosids</taxon>
        <taxon>fabids</taxon>
        <taxon>Rosales</taxon>
        <taxon>Rosaceae</taxon>
        <taxon>Rosoideae</taxon>
        <taxon>Rosoideae incertae sedis</taxon>
        <taxon>Rosa</taxon>
    </lineage>
</organism>
<protein>
    <submittedName>
        <fullName evidence="1">Uncharacterized protein</fullName>
    </submittedName>
</protein>
<comment type="caution">
    <text evidence="1">The sequence shown here is derived from an EMBL/GenBank/DDBJ whole genome shotgun (WGS) entry which is preliminary data.</text>
</comment>
<keyword evidence="2" id="KW-1185">Reference proteome</keyword>
<dbReference type="AlphaFoldDB" id="A0A2P6RBJ3"/>
<dbReference type="Gramene" id="PRQ43776">
    <property type="protein sequence ID" value="PRQ43776"/>
    <property type="gene ID" value="RchiOBHm_Chr3g0472031"/>
</dbReference>
<reference evidence="1 2" key="1">
    <citation type="journal article" date="2018" name="Nat. Genet.">
        <title>The Rosa genome provides new insights in the design of modern roses.</title>
        <authorList>
            <person name="Bendahmane M."/>
        </authorList>
    </citation>
    <scope>NUCLEOTIDE SEQUENCE [LARGE SCALE GENOMIC DNA]</scope>
    <source>
        <strain evidence="2">cv. Old Blush</strain>
    </source>
</reference>
<dbReference type="EMBL" id="PDCK01000041">
    <property type="protein sequence ID" value="PRQ43776.1"/>
    <property type="molecule type" value="Genomic_DNA"/>
</dbReference>
<proteinExistence type="predicted"/>
<name>A0A2P6RBJ3_ROSCH</name>
<sequence>MMMMNLKMKNLIRSRVWKMAVKMMKKVVMMMMMIVKMKMMTARKRMKRLQIRLMGATNVLLRVVKHLFKRRQSLLLLKKLVARKELSTQQLLTLQNRLSKDQLILTRQSCRAQNQVVVVHSVVIPAIGRLTQMVHCRVIQRQSMELQSEMHGSVYHDGVLGFNCEGTSSIK</sequence>
<dbReference type="Proteomes" id="UP000238479">
    <property type="component" value="Chromosome 3"/>
</dbReference>
<evidence type="ECO:0000313" key="2">
    <source>
        <dbReference type="Proteomes" id="UP000238479"/>
    </source>
</evidence>
<accession>A0A2P6RBJ3</accession>
<evidence type="ECO:0000313" key="1">
    <source>
        <dbReference type="EMBL" id="PRQ43776.1"/>
    </source>
</evidence>